<dbReference type="InterPro" id="IPR043128">
    <property type="entry name" value="Rev_trsase/Diguanyl_cyclase"/>
</dbReference>
<evidence type="ECO:0000313" key="3">
    <source>
        <dbReference type="Proteomes" id="UP000520814"/>
    </source>
</evidence>
<evidence type="ECO:0000313" key="2">
    <source>
        <dbReference type="EMBL" id="MBB6050331.1"/>
    </source>
</evidence>
<dbReference type="InterPro" id="IPR029787">
    <property type="entry name" value="Nucleotide_cyclase"/>
</dbReference>
<evidence type="ECO:0000256" key="1">
    <source>
        <dbReference type="SAM" id="MobiDB-lite"/>
    </source>
</evidence>
<organism evidence="2 3">
    <name type="scientific">Armatimonas rosea</name>
    <dbReference type="NCBI Taxonomy" id="685828"/>
    <lineage>
        <taxon>Bacteria</taxon>
        <taxon>Bacillati</taxon>
        <taxon>Armatimonadota</taxon>
        <taxon>Armatimonadia</taxon>
        <taxon>Armatimonadales</taxon>
        <taxon>Armatimonadaceae</taxon>
        <taxon>Armatimonas</taxon>
    </lineage>
</organism>
<dbReference type="RefSeq" id="WP_184195092.1">
    <property type="nucleotide sequence ID" value="NZ_JACHGW010000002.1"/>
</dbReference>
<accession>A0A7W9SPD9</accession>
<feature type="region of interest" description="Disordered" evidence="1">
    <location>
        <begin position="180"/>
        <end position="203"/>
    </location>
</feature>
<reference evidence="2 3" key="1">
    <citation type="submission" date="2020-08" db="EMBL/GenBank/DDBJ databases">
        <title>Genomic Encyclopedia of Type Strains, Phase IV (KMG-IV): sequencing the most valuable type-strain genomes for metagenomic binning, comparative biology and taxonomic classification.</title>
        <authorList>
            <person name="Goeker M."/>
        </authorList>
    </citation>
    <scope>NUCLEOTIDE SEQUENCE [LARGE SCALE GENOMIC DNA]</scope>
    <source>
        <strain evidence="2 3">DSM 23562</strain>
    </source>
</reference>
<dbReference type="Gene3D" id="3.30.70.270">
    <property type="match status" value="1"/>
</dbReference>
<comment type="caution">
    <text evidence="2">The sequence shown here is derived from an EMBL/GenBank/DDBJ whole genome shotgun (WGS) entry which is preliminary data.</text>
</comment>
<dbReference type="SUPFAM" id="SSF55073">
    <property type="entry name" value="Nucleotide cyclase"/>
    <property type="match status" value="1"/>
</dbReference>
<proteinExistence type="predicted"/>
<dbReference type="EMBL" id="JACHGW010000002">
    <property type="protein sequence ID" value="MBB6050331.1"/>
    <property type="molecule type" value="Genomic_DNA"/>
</dbReference>
<sequence length="203" mass="22359">MKWFQKPSALSAEQSAQVYATTVVAAARLLSGLRRTTSNPASFLERECFRAQELGQALSILQVEIADWKGVVTAIGPERVAQTQEELELVLRGTLRATDILRPEGPGNFQIILPGTQASDLATVAQNLRQAVRGYRILAPDGAAFFLRLHPWIASVSLPEDGLIAPELLELLSHRLAQERLQPLPPPEEDTENTRRPPLRLVA</sequence>
<name>A0A7W9SPD9_ARMRO</name>
<protein>
    <submittedName>
        <fullName evidence="2">GGDEF domain-containing protein</fullName>
    </submittedName>
</protein>
<keyword evidence="3" id="KW-1185">Reference proteome</keyword>
<gene>
    <name evidence="2" type="ORF">HNQ39_002122</name>
</gene>
<dbReference type="Proteomes" id="UP000520814">
    <property type="component" value="Unassembled WGS sequence"/>
</dbReference>
<dbReference type="AlphaFoldDB" id="A0A7W9SPD9"/>